<evidence type="ECO:0000313" key="3">
    <source>
        <dbReference type="Proteomes" id="UP000199045"/>
    </source>
</evidence>
<dbReference type="Proteomes" id="UP000199045">
    <property type="component" value="Unassembled WGS sequence"/>
</dbReference>
<protein>
    <submittedName>
        <fullName evidence="2">Uncharacterized protein</fullName>
    </submittedName>
</protein>
<reference evidence="2 3" key="1">
    <citation type="submission" date="2016-10" db="EMBL/GenBank/DDBJ databases">
        <authorList>
            <person name="de Groot N.N."/>
        </authorList>
    </citation>
    <scope>NUCLEOTIDE SEQUENCE [LARGE SCALE GENOMIC DNA]</scope>
    <source>
        <strain evidence="2 3">DSM 527</strain>
    </source>
</reference>
<sequence>MFSILFSPLFIGWIILSVVCGIVGARSRTGFWGSFCLALILTPVVVLVVLYLFQPINKGK</sequence>
<keyword evidence="1" id="KW-0812">Transmembrane</keyword>
<dbReference type="EMBL" id="FNBN01000002">
    <property type="protein sequence ID" value="SDF56084.1"/>
    <property type="molecule type" value="Genomic_DNA"/>
</dbReference>
<gene>
    <name evidence="2" type="ORF">SAMN04488121_102273</name>
</gene>
<keyword evidence="1" id="KW-0472">Membrane</keyword>
<feature type="transmembrane region" description="Helical" evidence="1">
    <location>
        <begin position="31"/>
        <end position="53"/>
    </location>
</feature>
<dbReference type="AlphaFoldDB" id="A0A1G7M373"/>
<evidence type="ECO:0000313" key="2">
    <source>
        <dbReference type="EMBL" id="SDF56084.1"/>
    </source>
</evidence>
<proteinExistence type="predicted"/>
<keyword evidence="1" id="KW-1133">Transmembrane helix</keyword>
<dbReference type="STRING" id="104663.SAMN04488121_102273"/>
<organism evidence="2 3">
    <name type="scientific">Chitinophaga filiformis</name>
    <name type="common">Myxococcus filiformis</name>
    <name type="synonym">Flexibacter filiformis</name>
    <dbReference type="NCBI Taxonomy" id="104663"/>
    <lineage>
        <taxon>Bacteria</taxon>
        <taxon>Pseudomonadati</taxon>
        <taxon>Bacteroidota</taxon>
        <taxon>Chitinophagia</taxon>
        <taxon>Chitinophagales</taxon>
        <taxon>Chitinophagaceae</taxon>
        <taxon>Chitinophaga</taxon>
    </lineage>
</organism>
<name>A0A1G7M373_CHIFI</name>
<evidence type="ECO:0000256" key="1">
    <source>
        <dbReference type="SAM" id="Phobius"/>
    </source>
</evidence>
<accession>A0A1G7M373</accession>